<dbReference type="GO" id="GO:0009117">
    <property type="term" value="P:nucleotide metabolic process"/>
    <property type="evidence" value="ECO:0007669"/>
    <property type="project" value="TreeGrafter"/>
</dbReference>
<dbReference type="Proteomes" id="UP000536604">
    <property type="component" value="Unassembled WGS sequence"/>
</dbReference>
<dbReference type="Gene3D" id="3.30.428.10">
    <property type="entry name" value="HIT-like"/>
    <property type="match status" value="1"/>
</dbReference>
<name>A0A841ISV7_9ACTN</name>
<keyword evidence="3" id="KW-0378">Hydrolase</keyword>
<dbReference type="AlphaFoldDB" id="A0A841ISV7"/>
<comment type="caution">
    <text evidence="3">The sequence shown here is derived from an EMBL/GenBank/DDBJ whole genome shotgun (WGS) entry which is preliminary data.</text>
</comment>
<sequence length="163" mass="18340">MSTESQAPECIFCRIAAGDAPAHRIWEDADHLAFLSIFPNTEGFSVVIPKAHRPSYVVEMEPEEYTALHLAARQVARLLDRAFEDVARTGIMYEGYGVDHAHAKLFPMHHTAGNQGENWREVSSPITGYFDRYQGYLSSHDHVRADDAWLARVAERVRAEAAT</sequence>
<dbReference type="RefSeq" id="WP_184292689.1">
    <property type="nucleotide sequence ID" value="NZ_JACHJO010000009.1"/>
</dbReference>
<gene>
    <name evidence="3" type="ORF">FHS13_003210</name>
</gene>
<proteinExistence type="predicted"/>
<evidence type="ECO:0000313" key="3">
    <source>
        <dbReference type="EMBL" id="MBB6121242.1"/>
    </source>
</evidence>
<evidence type="ECO:0000313" key="4">
    <source>
        <dbReference type="Proteomes" id="UP000536604"/>
    </source>
</evidence>
<accession>A0A841ISV7</accession>
<reference evidence="3 4" key="1">
    <citation type="submission" date="2020-08" db="EMBL/GenBank/DDBJ databases">
        <title>Genomic Encyclopedia of Type Strains, Phase III (KMG-III): the genomes of soil and plant-associated and newly described type strains.</title>
        <authorList>
            <person name="Whitman W."/>
        </authorList>
    </citation>
    <scope>NUCLEOTIDE SEQUENCE [LARGE SCALE GENOMIC DNA]</scope>
    <source>
        <strain evidence="3 4">CECT 8712</strain>
    </source>
</reference>
<dbReference type="GO" id="GO:0016787">
    <property type="term" value="F:hydrolase activity"/>
    <property type="evidence" value="ECO:0007669"/>
    <property type="project" value="UniProtKB-KW"/>
</dbReference>
<dbReference type="InterPro" id="IPR001310">
    <property type="entry name" value="Histidine_triad_HIT"/>
</dbReference>
<dbReference type="PRINTS" id="PR00332">
    <property type="entry name" value="HISTRIAD"/>
</dbReference>
<feature type="domain" description="HIT" evidence="2">
    <location>
        <begin position="11"/>
        <end position="117"/>
    </location>
</feature>
<dbReference type="Pfam" id="PF01230">
    <property type="entry name" value="HIT"/>
    <property type="match status" value="1"/>
</dbReference>
<dbReference type="InterPro" id="IPR011146">
    <property type="entry name" value="HIT-like"/>
</dbReference>
<dbReference type="PANTHER" id="PTHR46648">
    <property type="entry name" value="HIT FAMILY PROTEIN 1"/>
    <property type="match status" value="1"/>
</dbReference>
<organism evidence="3 4">
    <name type="scientific">Nocardiopsis algeriensis</name>
    <dbReference type="NCBI Taxonomy" id="1478215"/>
    <lineage>
        <taxon>Bacteria</taxon>
        <taxon>Bacillati</taxon>
        <taxon>Actinomycetota</taxon>
        <taxon>Actinomycetes</taxon>
        <taxon>Streptosporangiales</taxon>
        <taxon>Nocardiopsidaceae</taxon>
        <taxon>Nocardiopsis</taxon>
    </lineage>
</organism>
<dbReference type="PROSITE" id="PS51084">
    <property type="entry name" value="HIT_2"/>
    <property type="match status" value="1"/>
</dbReference>
<protein>
    <submittedName>
        <fullName evidence="3">Diadenosine tetraphosphate (Ap4A) HIT family hydrolase</fullName>
    </submittedName>
</protein>
<comment type="caution">
    <text evidence="1">Lacks conserved residue(s) required for the propagation of feature annotation.</text>
</comment>
<keyword evidence="4" id="KW-1185">Reference proteome</keyword>
<evidence type="ECO:0000256" key="1">
    <source>
        <dbReference type="PROSITE-ProRule" id="PRU00464"/>
    </source>
</evidence>
<dbReference type="SUPFAM" id="SSF54197">
    <property type="entry name" value="HIT-like"/>
    <property type="match status" value="1"/>
</dbReference>
<evidence type="ECO:0000259" key="2">
    <source>
        <dbReference type="PROSITE" id="PS51084"/>
    </source>
</evidence>
<dbReference type="InterPro" id="IPR036265">
    <property type="entry name" value="HIT-like_sf"/>
</dbReference>
<dbReference type="EMBL" id="JACHJO010000009">
    <property type="protein sequence ID" value="MBB6121242.1"/>
    <property type="molecule type" value="Genomic_DNA"/>
</dbReference>
<dbReference type="PANTHER" id="PTHR46648:SF1">
    <property type="entry name" value="ADENOSINE 5'-MONOPHOSPHORAMIDASE HNT1"/>
    <property type="match status" value="1"/>
</dbReference>